<name>A0ABD5E9R7_9ACTN</name>
<proteinExistence type="predicted"/>
<evidence type="ECO:0000313" key="2">
    <source>
        <dbReference type="EMBL" id="MDT0418179.1"/>
    </source>
</evidence>
<feature type="region of interest" description="Disordered" evidence="1">
    <location>
        <begin position="142"/>
        <end position="171"/>
    </location>
</feature>
<dbReference type="AlphaFoldDB" id="A0ABD5E9R7"/>
<evidence type="ECO:0000313" key="3">
    <source>
        <dbReference type="Proteomes" id="UP001183607"/>
    </source>
</evidence>
<protein>
    <recommendedName>
        <fullName evidence="4">Transposase</fullName>
    </recommendedName>
</protein>
<evidence type="ECO:0000256" key="1">
    <source>
        <dbReference type="SAM" id="MobiDB-lite"/>
    </source>
</evidence>
<accession>A0ABD5E9R7</accession>
<organism evidence="2 3">
    <name type="scientific">Streptomyces evansiae</name>
    <dbReference type="NCBI Taxonomy" id="3075535"/>
    <lineage>
        <taxon>Bacteria</taxon>
        <taxon>Bacillati</taxon>
        <taxon>Actinomycetota</taxon>
        <taxon>Actinomycetes</taxon>
        <taxon>Kitasatosporales</taxon>
        <taxon>Streptomycetaceae</taxon>
        <taxon>Streptomyces</taxon>
    </lineage>
</organism>
<sequence length="171" mass="18572">MIKLADLRSRASHASARPTVQLPDREWTDPPGKEALPAVCGASAISVPVDAAGDLKIAKFRQDSHYLSLAWDRIYKPIRSHNEGLNGRLKGAYMDIGNPMHRRAPGQVAQTILIAIMLAIGNLDILETWLYERTGSRLSDADFDSIPAAPGRDSSSAPTPLDMGRHPPANL</sequence>
<dbReference type="Proteomes" id="UP001183607">
    <property type="component" value="Unassembled WGS sequence"/>
</dbReference>
<gene>
    <name evidence="2" type="ORF">RM574_22085</name>
</gene>
<feature type="region of interest" description="Disordered" evidence="1">
    <location>
        <begin position="1"/>
        <end position="31"/>
    </location>
</feature>
<comment type="caution">
    <text evidence="2">The sequence shown here is derived from an EMBL/GenBank/DDBJ whole genome shotgun (WGS) entry which is preliminary data.</text>
</comment>
<dbReference type="EMBL" id="JAVRER010000039">
    <property type="protein sequence ID" value="MDT0418179.1"/>
    <property type="molecule type" value="Genomic_DNA"/>
</dbReference>
<reference evidence="3" key="1">
    <citation type="submission" date="2023-07" db="EMBL/GenBank/DDBJ databases">
        <title>30 novel species of actinomycetes from the DSMZ collection.</title>
        <authorList>
            <person name="Nouioui I."/>
        </authorList>
    </citation>
    <scope>NUCLEOTIDE SEQUENCE [LARGE SCALE GENOMIC DNA]</scope>
    <source>
        <strain evidence="3">DSM 41982</strain>
    </source>
</reference>
<evidence type="ECO:0008006" key="4">
    <source>
        <dbReference type="Google" id="ProtNLM"/>
    </source>
</evidence>
<dbReference type="RefSeq" id="WP_093852770.1">
    <property type="nucleotide sequence ID" value="NZ_JAVRER010000039.1"/>
</dbReference>